<protein>
    <submittedName>
        <fullName evidence="1">Uncharacterized protein</fullName>
    </submittedName>
</protein>
<name>A0ABR7WWI9_9SPHI</name>
<dbReference type="RefSeq" id="WP_191191200.1">
    <property type="nucleotide sequence ID" value="NZ_JACWMY010000013.1"/>
</dbReference>
<keyword evidence="2" id="KW-1185">Reference proteome</keyword>
<evidence type="ECO:0000313" key="1">
    <source>
        <dbReference type="EMBL" id="MBD1366558.1"/>
    </source>
</evidence>
<organism evidence="1 2">
    <name type="scientific">Mucilaginibacter pankratovii</name>
    <dbReference type="NCBI Taxonomy" id="2772110"/>
    <lineage>
        <taxon>Bacteria</taxon>
        <taxon>Pseudomonadati</taxon>
        <taxon>Bacteroidota</taxon>
        <taxon>Sphingobacteriia</taxon>
        <taxon>Sphingobacteriales</taxon>
        <taxon>Sphingobacteriaceae</taxon>
        <taxon>Mucilaginibacter</taxon>
    </lineage>
</organism>
<proteinExistence type="predicted"/>
<dbReference type="EMBL" id="JACWMY010000013">
    <property type="protein sequence ID" value="MBD1366558.1"/>
    <property type="molecule type" value="Genomic_DNA"/>
</dbReference>
<evidence type="ECO:0000313" key="2">
    <source>
        <dbReference type="Proteomes" id="UP000606600"/>
    </source>
</evidence>
<accession>A0ABR7WWI9</accession>
<comment type="caution">
    <text evidence="1">The sequence shown here is derived from an EMBL/GenBank/DDBJ whole genome shotgun (WGS) entry which is preliminary data.</text>
</comment>
<gene>
    <name evidence="1" type="ORF">IDJ77_22280</name>
</gene>
<sequence>MYNKDSIIAEMALEGWDTDLDENRDKEKFLLHILRGTDNPKEILAICEAFGSKGSLFTAPVLMARMVTTQREVQSYFMATLAIIMSRMQGWEPDLLNDFFNPSWWPTKWVATKERFISFICILAGADDEGFFNEERMETMAEIFLPEMQVNILPYLSFKELKLLATEWDPKTDMILVANGLQEQMLLSPLYQESGILKEPDQQVSDNISDMRIDYLITRLGLHHELDHYHTMLRMALVLNQA</sequence>
<dbReference type="Proteomes" id="UP000606600">
    <property type="component" value="Unassembled WGS sequence"/>
</dbReference>
<reference evidence="1 2" key="1">
    <citation type="submission" date="2020-09" db="EMBL/GenBank/DDBJ databases">
        <title>Novel species of Mucilaginibacter isolated from a glacier on the Tibetan Plateau.</title>
        <authorList>
            <person name="Liu Q."/>
            <person name="Xin Y.-H."/>
        </authorList>
    </citation>
    <scope>NUCLEOTIDE SEQUENCE [LARGE SCALE GENOMIC DNA]</scope>
    <source>
        <strain evidence="1 2">ZT4R22</strain>
    </source>
</reference>